<comment type="caution">
    <text evidence="7">The sequence shown here is derived from an EMBL/GenBank/DDBJ whole genome shotgun (WGS) entry which is preliminary data.</text>
</comment>
<evidence type="ECO:0000313" key="8">
    <source>
        <dbReference type="Proteomes" id="UP000054988"/>
    </source>
</evidence>
<keyword evidence="3" id="KW-0274">FAD</keyword>
<dbReference type="InterPro" id="IPR050416">
    <property type="entry name" value="FAD-linked_Oxidoreductase"/>
</dbReference>
<evidence type="ECO:0000256" key="2">
    <source>
        <dbReference type="ARBA" id="ARBA00022630"/>
    </source>
</evidence>
<feature type="domain" description="FAD-binding PCMH-type" evidence="6">
    <location>
        <begin position="65"/>
        <end position="235"/>
    </location>
</feature>
<sequence length="495" mass="53113">MRTFSRILVAATSLVLVSSLVSAAPSGGYTETCKEIEERVSSASAVAYPGSEQYEIDIFHPYSSSAQESACTVQPGTPEDAALILSIVGERQTPYGVKSGGHTTNPGWSSSPGVLIVTSRFNDVSYDASTNVASVGPGQTGEQVYQKLEPFNVSVALGRVKGVGVGGFTLGGGYSWTTNQVGLSCDTVVAFEVALPTGEVVAATNTSNEDLFFGLKGGGNNFGIVTRIDYTAIPQPAVWGGLNVYLEDSLDELAEAISEFQDTNQDHKAAIGVTYAYDPAQGGLFASVFYYYHGPSPPSGTFDRLLPIPTASSTLFTTSLTNLVIHSMLTLTFRALWRSISITNYTVPVLSTIAEQVKLHGPAAWEHSATQFTLAVEPLSRDIFSHQPNGPAAIVHEPGTFFAPSVVSLSWTDESQDQWFFDTLKEIDFNVAGFAASEAGGFQPVVPPEVILYPNYASYDLDTRLLFGDNIPRLREIQAKYDPNGVTKLTKGWKF</sequence>
<evidence type="ECO:0000256" key="1">
    <source>
        <dbReference type="ARBA" id="ARBA00005466"/>
    </source>
</evidence>
<dbReference type="EMBL" id="LATX01000949">
    <property type="protein sequence ID" value="KTB44350.1"/>
    <property type="molecule type" value="Genomic_DNA"/>
</dbReference>
<dbReference type="InterPro" id="IPR012951">
    <property type="entry name" value="BBE"/>
</dbReference>
<evidence type="ECO:0000256" key="3">
    <source>
        <dbReference type="ARBA" id="ARBA00022827"/>
    </source>
</evidence>
<evidence type="ECO:0000256" key="4">
    <source>
        <dbReference type="ARBA" id="ARBA00023002"/>
    </source>
</evidence>
<dbReference type="InterPro" id="IPR016169">
    <property type="entry name" value="FAD-bd_PCMH_sub2"/>
</dbReference>
<reference evidence="7 8" key="1">
    <citation type="submission" date="2015-12" db="EMBL/GenBank/DDBJ databases">
        <title>Draft genome sequence of Moniliophthora roreri, the causal agent of frosty pod rot of cacao.</title>
        <authorList>
            <person name="Aime M.C."/>
            <person name="Diaz-Valderrama J.R."/>
            <person name="Kijpornyongpan T."/>
            <person name="Phillips-Mora W."/>
        </authorList>
    </citation>
    <scope>NUCLEOTIDE SEQUENCE [LARGE SCALE GENOMIC DNA]</scope>
    <source>
        <strain evidence="7 8">MCA 2952</strain>
    </source>
</reference>
<dbReference type="GO" id="GO:0016491">
    <property type="term" value="F:oxidoreductase activity"/>
    <property type="evidence" value="ECO:0007669"/>
    <property type="project" value="UniProtKB-KW"/>
</dbReference>
<evidence type="ECO:0000313" key="7">
    <source>
        <dbReference type="EMBL" id="KTB44350.1"/>
    </source>
</evidence>
<dbReference type="InterPro" id="IPR016166">
    <property type="entry name" value="FAD-bd_PCMH"/>
</dbReference>
<dbReference type="eggNOG" id="KOG1231">
    <property type="taxonomic scope" value="Eukaryota"/>
</dbReference>
<keyword evidence="5" id="KW-0732">Signal</keyword>
<dbReference type="PANTHER" id="PTHR42973:SF13">
    <property type="entry name" value="FAD-BINDING PCMH-TYPE DOMAIN-CONTAINING PROTEIN"/>
    <property type="match status" value="1"/>
</dbReference>
<accession>A0A0W0G729</accession>
<feature type="signal peptide" evidence="5">
    <location>
        <begin position="1"/>
        <end position="23"/>
    </location>
</feature>
<dbReference type="AlphaFoldDB" id="A0A0W0G729"/>
<feature type="chain" id="PRO_5006902392" evidence="5">
    <location>
        <begin position="24"/>
        <end position="495"/>
    </location>
</feature>
<keyword evidence="4" id="KW-0560">Oxidoreductase</keyword>
<evidence type="ECO:0000256" key="5">
    <source>
        <dbReference type="SAM" id="SignalP"/>
    </source>
</evidence>
<keyword evidence="2" id="KW-0285">Flavoprotein</keyword>
<gene>
    <name evidence="7" type="ORF">WG66_3072</name>
</gene>
<evidence type="ECO:0000259" key="6">
    <source>
        <dbReference type="PROSITE" id="PS51387"/>
    </source>
</evidence>
<dbReference type="PANTHER" id="PTHR42973">
    <property type="entry name" value="BINDING OXIDOREDUCTASE, PUTATIVE (AFU_ORTHOLOGUE AFUA_1G17690)-RELATED"/>
    <property type="match status" value="1"/>
</dbReference>
<dbReference type="InterPro" id="IPR036318">
    <property type="entry name" value="FAD-bd_PCMH-like_sf"/>
</dbReference>
<dbReference type="SUPFAM" id="SSF56176">
    <property type="entry name" value="FAD-binding/transporter-associated domain-like"/>
    <property type="match status" value="1"/>
</dbReference>
<dbReference type="GO" id="GO:0071949">
    <property type="term" value="F:FAD binding"/>
    <property type="evidence" value="ECO:0007669"/>
    <property type="project" value="InterPro"/>
</dbReference>
<dbReference type="Pfam" id="PF08031">
    <property type="entry name" value="BBE"/>
    <property type="match status" value="1"/>
</dbReference>
<name>A0A0W0G729_MONRR</name>
<dbReference type="InterPro" id="IPR006094">
    <property type="entry name" value="Oxid_FAD_bind_N"/>
</dbReference>
<organism evidence="7 8">
    <name type="scientific">Moniliophthora roreri</name>
    <name type="common">Frosty pod rot fungus</name>
    <name type="synonym">Monilia roreri</name>
    <dbReference type="NCBI Taxonomy" id="221103"/>
    <lineage>
        <taxon>Eukaryota</taxon>
        <taxon>Fungi</taxon>
        <taxon>Dikarya</taxon>
        <taxon>Basidiomycota</taxon>
        <taxon>Agaricomycotina</taxon>
        <taxon>Agaricomycetes</taxon>
        <taxon>Agaricomycetidae</taxon>
        <taxon>Agaricales</taxon>
        <taxon>Marasmiineae</taxon>
        <taxon>Marasmiaceae</taxon>
        <taxon>Moniliophthora</taxon>
    </lineage>
</organism>
<dbReference type="Gene3D" id="3.30.465.10">
    <property type="match status" value="1"/>
</dbReference>
<protein>
    <submittedName>
        <fullName evidence="7">Putative FAD-binding domain-containing protein</fullName>
    </submittedName>
</protein>
<proteinExistence type="inferred from homology"/>
<dbReference type="PROSITE" id="PS51387">
    <property type="entry name" value="FAD_PCMH"/>
    <property type="match status" value="1"/>
</dbReference>
<dbReference type="Proteomes" id="UP000054988">
    <property type="component" value="Unassembled WGS sequence"/>
</dbReference>
<dbReference type="Pfam" id="PF01565">
    <property type="entry name" value="FAD_binding_4"/>
    <property type="match status" value="1"/>
</dbReference>
<comment type="similarity">
    <text evidence="1">Belongs to the oxygen-dependent FAD-linked oxidoreductase family.</text>
</comment>